<feature type="compositionally biased region" description="Polar residues" evidence="1">
    <location>
        <begin position="1"/>
        <end position="19"/>
    </location>
</feature>
<feature type="compositionally biased region" description="Polar residues" evidence="1">
    <location>
        <begin position="49"/>
        <end position="63"/>
    </location>
</feature>
<gene>
    <name evidence="2" type="ORF">pdam_00020613</name>
</gene>
<evidence type="ECO:0000313" key="3">
    <source>
        <dbReference type="Proteomes" id="UP000275408"/>
    </source>
</evidence>
<dbReference type="AlphaFoldDB" id="A0A3M6UHX5"/>
<reference evidence="2 3" key="1">
    <citation type="journal article" date="2018" name="Sci. Rep.">
        <title>Comparative analysis of the Pocillopora damicornis genome highlights role of immune system in coral evolution.</title>
        <authorList>
            <person name="Cunning R."/>
            <person name="Bay R.A."/>
            <person name="Gillette P."/>
            <person name="Baker A.C."/>
            <person name="Traylor-Knowles N."/>
        </authorList>
    </citation>
    <scope>NUCLEOTIDE SEQUENCE [LARGE SCALE GENOMIC DNA]</scope>
    <source>
        <strain evidence="2">RSMAS</strain>
        <tissue evidence="2">Whole animal</tissue>
    </source>
</reference>
<feature type="compositionally biased region" description="Polar residues" evidence="1">
    <location>
        <begin position="27"/>
        <end position="41"/>
    </location>
</feature>
<evidence type="ECO:0000313" key="2">
    <source>
        <dbReference type="EMBL" id="RMX53251.1"/>
    </source>
</evidence>
<accession>A0A3M6UHX5</accession>
<feature type="region of interest" description="Disordered" evidence="1">
    <location>
        <begin position="141"/>
        <end position="168"/>
    </location>
</feature>
<feature type="compositionally biased region" description="Basic and acidic residues" evidence="1">
    <location>
        <begin position="278"/>
        <end position="293"/>
    </location>
</feature>
<feature type="region of interest" description="Disordered" evidence="1">
    <location>
        <begin position="1"/>
        <end position="75"/>
    </location>
</feature>
<evidence type="ECO:0000256" key="1">
    <source>
        <dbReference type="SAM" id="MobiDB-lite"/>
    </source>
</evidence>
<feature type="region of interest" description="Disordered" evidence="1">
    <location>
        <begin position="224"/>
        <end position="309"/>
    </location>
</feature>
<sequence>METVRSNSEGYAFETNDSGSKIDRIKTQQNPKRSKINSLTQEFPRRRTIANSPSTSNAKNASFSGKKRSMLRRLSQCPLSPSVEYTSVMEGFKAKIASEPSKPMVASPRKRNREKSCNHSVQQSKISFLKLPSEFESMLTFGPRPRGNTLPTRLGDARASETGKPIRSDSDKKVFDVKLAWQGSRDDIFMTATKDNRESHMSVLDLPQGKLSLHKLDDKGEGKIAESFQTNTVPGKSDKGGRKIPQRKKAQVDLPKIEEKDSTDHAISQIKLSESEVGSDKRQNSLTAEHTDVKTPASPSLLKDRPRNEKVTATYEKRERSFSSGYFTGIRTDSTRAKTKLSCSVSWDPKFAHRTSSDAMSRVTMDLNDEAAKSKHSNAFAAVSPATKRKTSQLAITRANYKRVGNATLSASRLLKIHYRENGNKNIITAEEEKELDELFEEMKDCRYLRTSGSEEMKI</sequence>
<protein>
    <submittedName>
        <fullName evidence="2">Uncharacterized protein</fullName>
    </submittedName>
</protein>
<feature type="compositionally biased region" description="Basic and acidic residues" evidence="1">
    <location>
        <begin position="255"/>
        <end position="264"/>
    </location>
</feature>
<keyword evidence="3" id="KW-1185">Reference proteome</keyword>
<dbReference type="Proteomes" id="UP000275408">
    <property type="component" value="Unassembled WGS sequence"/>
</dbReference>
<proteinExistence type="predicted"/>
<feature type="region of interest" description="Disordered" evidence="1">
    <location>
        <begin position="99"/>
        <end position="123"/>
    </location>
</feature>
<organism evidence="2 3">
    <name type="scientific">Pocillopora damicornis</name>
    <name type="common">Cauliflower coral</name>
    <name type="synonym">Millepora damicornis</name>
    <dbReference type="NCBI Taxonomy" id="46731"/>
    <lineage>
        <taxon>Eukaryota</taxon>
        <taxon>Metazoa</taxon>
        <taxon>Cnidaria</taxon>
        <taxon>Anthozoa</taxon>
        <taxon>Hexacorallia</taxon>
        <taxon>Scleractinia</taxon>
        <taxon>Astrocoeniina</taxon>
        <taxon>Pocilloporidae</taxon>
        <taxon>Pocillopora</taxon>
    </lineage>
</organism>
<comment type="caution">
    <text evidence="2">The sequence shown here is derived from an EMBL/GenBank/DDBJ whole genome shotgun (WGS) entry which is preliminary data.</text>
</comment>
<dbReference type="EMBL" id="RCHS01001485">
    <property type="protein sequence ID" value="RMX53251.1"/>
    <property type="molecule type" value="Genomic_DNA"/>
</dbReference>
<name>A0A3M6UHX5_POCDA</name>
<feature type="compositionally biased region" description="Basic and acidic residues" evidence="1">
    <location>
        <begin position="155"/>
        <end position="168"/>
    </location>
</feature>